<keyword evidence="14 17" id="KW-0472">Membrane</keyword>
<dbReference type="GO" id="GO:0061630">
    <property type="term" value="F:ubiquitin protein ligase activity"/>
    <property type="evidence" value="ECO:0007669"/>
    <property type="project" value="UniProtKB-EC"/>
</dbReference>
<dbReference type="InterPro" id="IPR057992">
    <property type="entry name" value="TPR_SYVN1_N"/>
</dbReference>
<dbReference type="InterPro" id="IPR013083">
    <property type="entry name" value="Znf_RING/FYVE/PHD"/>
</dbReference>
<dbReference type="PROSITE" id="PS50089">
    <property type="entry name" value="ZF_RING_2"/>
    <property type="match status" value="1"/>
</dbReference>
<keyword evidence="20" id="KW-1185">Reference proteome</keyword>
<feature type="transmembrane region" description="Helical" evidence="17">
    <location>
        <begin position="12"/>
        <end position="34"/>
    </location>
</feature>
<feature type="region of interest" description="Disordered" evidence="16">
    <location>
        <begin position="378"/>
        <end position="407"/>
    </location>
</feature>
<feature type="transmembrane region" description="Helical" evidence="17">
    <location>
        <begin position="112"/>
        <end position="131"/>
    </location>
</feature>
<feature type="region of interest" description="Disordered" evidence="16">
    <location>
        <begin position="642"/>
        <end position="677"/>
    </location>
</feature>
<dbReference type="FunCoup" id="A0A067N4Q6">
    <property type="interactions" value="515"/>
</dbReference>
<feature type="transmembrane region" description="Helical" evidence="17">
    <location>
        <begin position="46"/>
        <end position="67"/>
    </location>
</feature>
<dbReference type="GO" id="GO:0016567">
    <property type="term" value="P:protein ubiquitination"/>
    <property type="evidence" value="ECO:0007669"/>
    <property type="project" value="UniProtKB-UniPathway"/>
</dbReference>
<feature type="compositionally biased region" description="Low complexity" evidence="16">
    <location>
        <begin position="453"/>
        <end position="500"/>
    </location>
</feature>
<feature type="region of interest" description="Disordered" evidence="16">
    <location>
        <begin position="452"/>
        <end position="500"/>
    </location>
</feature>
<keyword evidence="9 15" id="KW-0863">Zinc-finger</keyword>
<reference evidence="20" key="1">
    <citation type="journal article" date="2014" name="Proc. Natl. Acad. Sci. U.S.A.">
        <title>Extensive sampling of basidiomycete genomes demonstrates inadequacy of the white-rot/brown-rot paradigm for wood decay fungi.</title>
        <authorList>
            <person name="Riley R."/>
            <person name="Salamov A.A."/>
            <person name="Brown D.W."/>
            <person name="Nagy L.G."/>
            <person name="Floudas D."/>
            <person name="Held B.W."/>
            <person name="Levasseur A."/>
            <person name="Lombard V."/>
            <person name="Morin E."/>
            <person name="Otillar R."/>
            <person name="Lindquist E.A."/>
            <person name="Sun H."/>
            <person name="LaButti K.M."/>
            <person name="Schmutz J."/>
            <person name="Jabbour D."/>
            <person name="Luo H."/>
            <person name="Baker S.E."/>
            <person name="Pisabarro A.G."/>
            <person name="Walton J.D."/>
            <person name="Blanchette R.A."/>
            <person name="Henrissat B."/>
            <person name="Martin F."/>
            <person name="Cullen D."/>
            <person name="Hibbett D.S."/>
            <person name="Grigoriev I.V."/>
        </authorList>
    </citation>
    <scope>NUCLEOTIDE SEQUENCE [LARGE SCALE GENOMIC DNA]</scope>
    <source>
        <strain evidence="20">FD-172 SS1</strain>
    </source>
</reference>
<dbReference type="InParanoid" id="A0A067N4Q6"/>
<evidence type="ECO:0000313" key="20">
    <source>
        <dbReference type="Proteomes" id="UP000027195"/>
    </source>
</evidence>
<evidence type="ECO:0000256" key="14">
    <source>
        <dbReference type="ARBA" id="ARBA00023136"/>
    </source>
</evidence>
<feature type="transmembrane region" description="Helical" evidence="17">
    <location>
        <begin position="232"/>
        <end position="255"/>
    </location>
</feature>
<keyword evidence="11" id="KW-0256">Endoplasmic reticulum</keyword>
<evidence type="ECO:0000313" key="19">
    <source>
        <dbReference type="EMBL" id="KDQ21945.1"/>
    </source>
</evidence>
<dbReference type="UniPathway" id="UPA00143"/>
<evidence type="ECO:0000256" key="3">
    <source>
        <dbReference type="ARBA" id="ARBA00004906"/>
    </source>
</evidence>
<evidence type="ECO:0000256" key="11">
    <source>
        <dbReference type="ARBA" id="ARBA00022824"/>
    </source>
</evidence>
<dbReference type="Proteomes" id="UP000027195">
    <property type="component" value="Unassembled WGS sequence"/>
</dbReference>
<evidence type="ECO:0000256" key="9">
    <source>
        <dbReference type="ARBA" id="ARBA00022771"/>
    </source>
</evidence>
<dbReference type="HOGENOM" id="CLU_009169_2_0_1"/>
<dbReference type="GO" id="GO:0043161">
    <property type="term" value="P:proteasome-mediated ubiquitin-dependent protein catabolic process"/>
    <property type="evidence" value="ECO:0007669"/>
    <property type="project" value="TreeGrafter"/>
</dbReference>
<evidence type="ECO:0000256" key="10">
    <source>
        <dbReference type="ARBA" id="ARBA00022786"/>
    </source>
</evidence>
<keyword evidence="6" id="KW-0808">Transferase</keyword>
<dbReference type="STRING" id="930990.A0A067N4Q6"/>
<dbReference type="Pfam" id="PF25563">
    <property type="entry name" value="TPR_SYVN1_N"/>
    <property type="match status" value="1"/>
</dbReference>
<comment type="catalytic activity">
    <reaction evidence="1">
        <text>S-ubiquitinyl-[E2 ubiquitin-conjugating enzyme]-L-cysteine + [acceptor protein]-L-lysine = [E2 ubiquitin-conjugating enzyme]-L-cysteine + N(6)-ubiquitinyl-[acceptor protein]-L-lysine.</text>
        <dbReference type="EC" id="2.3.2.27"/>
    </reaction>
</comment>
<keyword evidence="12" id="KW-0862">Zinc</keyword>
<dbReference type="OrthoDB" id="7759664at2759"/>
<protein>
    <recommendedName>
        <fullName evidence="5">RING-type E3 ubiquitin transferase</fullName>
        <ecNumber evidence="5">2.3.2.27</ecNumber>
    </recommendedName>
</protein>
<evidence type="ECO:0000256" key="4">
    <source>
        <dbReference type="ARBA" id="ARBA00010089"/>
    </source>
</evidence>
<evidence type="ECO:0000256" key="8">
    <source>
        <dbReference type="ARBA" id="ARBA00022723"/>
    </source>
</evidence>
<gene>
    <name evidence="19" type="ORF">BOTBODRAFT_123891</name>
</gene>
<dbReference type="CDD" id="cd16479">
    <property type="entry name" value="RING-H2_synoviolin"/>
    <property type="match status" value="1"/>
</dbReference>
<dbReference type="Gene3D" id="3.30.40.10">
    <property type="entry name" value="Zinc/RING finger domain, C3HC4 (zinc finger)"/>
    <property type="match status" value="1"/>
</dbReference>
<dbReference type="InterPro" id="IPR050731">
    <property type="entry name" value="HRD1_E3_ubiq-ligases"/>
</dbReference>
<dbReference type="InterPro" id="IPR024766">
    <property type="entry name" value="Znf_RING_H2"/>
</dbReference>
<comment type="subcellular location">
    <subcellularLocation>
        <location evidence="2">Endoplasmic reticulum membrane</location>
        <topology evidence="2">Multi-pass membrane protein</topology>
    </subcellularLocation>
</comment>
<sequence>MPPTSFATALSTYRLTLYGALSTLLASAVIANAFRKHSNFYSAMVYLSRSSGSVMALSNFGIFASLVAGKVTQRIFFGSLRPVEVERLYDRIWYFLTESLLAFTIFRDEFNATFGFMFGGLLFFKSFHWLLSDRIEWMDQIPYPGPDIWFHLRTNVLFFWLWAVDVLMLMLVADNLLSYGVGGIILFGSEYGILLATLTNSMLKYGIILWDIRRARNRGGENAPVWENKSMWIFYVELATDFIKLITYLVFFAIVTTHYGLPLNIIRDVYITARSFYTRFRDLLRYRTATRNMDERYPNATRAELEAMSDCTCIICREEMTLPAEQPRAAGAVEGPNDTPKKLPCGHVFHFHCLRSWLERQQSCPTCRTSVLDAAPAPRANQAPPAPQPAQLPGPAPQPAANLGAPPVPEAALYDRFFGVPPVAPGQFADVPAQNPALPPAFQGFNAGGLWHPWNRAGNPGAAAAGPNQPPANANPAPTPTTPAFAAGPEPAPNNAPDISNPREAAARAALRRFESKDQVALRTPTATSPAPQPLSTHAPTPTSSAPPLIPLFDPSALSVPTFGGFDVPPISRFQPIGHQPLQPPGSYPQLPPTLTDEQLQRLDQMTRDGIDERLRVLENVQTTLWRCVEDIVRVRSVLPEPVRARDDTSAQTTAERESKGKERELIENAQAGPSSS</sequence>
<keyword evidence="7 17" id="KW-0812">Transmembrane</keyword>
<evidence type="ECO:0000256" key="16">
    <source>
        <dbReference type="SAM" id="MobiDB-lite"/>
    </source>
</evidence>
<keyword evidence="8" id="KW-0479">Metal-binding</keyword>
<comment type="similarity">
    <text evidence="4">Belongs to the HRD1 family.</text>
</comment>
<dbReference type="PRINTS" id="PR01217">
    <property type="entry name" value="PRICHEXTENSN"/>
</dbReference>
<evidence type="ECO:0000256" key="7">
    <source>
        <dbReference type="ARBA" id="ARBA00022692"/>
    </source>
</evidence>
<evidence type="ECO:0000256" key="1">
    <source>
        <dbReference type="ARBA" id="ARBA00000900"/>
    </source>
</evidence>
<evidence type="ECO:0000256" key="5">
    <source>
        <dbReference type="ARBA" id="ARBA00012483"/>
    </source>
</evidence>
<evidence type="ECO:0000256" key="15">
    <source>
        <dbReference type="PROSITE-ProRule" id="PRU00175"/>
    </source>
</evidence>
<feature type="compositionally biased region" description="Low complexity" evidence="16">
    <location>
        <begin position="534"/>
        <end position="547"/>
    </location>
</feature>
<dbReference type="Pfam" id="PF12678">
    <property type="entry name" value="zf-rbx1"/>
    <property type="match status" value="1"/>
</dbReference>
<dbReference type="InterPro" id="IPR001841">
    <property type="entry name" value="Znf_RING"/>
</dbReference>
<keyword evidence="13 17" id="KW-1133">Transmembrane helix</keyword>
<name>A0A067N4Q6_BOTB1</name>
<feature type="compositionally biased region" description="Pro residues" evidence="16">
    <location>
        <begin position="384"/>
        <end position="398"/>
    </location>
</feature>
<dbReference type="SUPFAM" id="SSF57850">
    <property type="entry name" value="RING/U-box"/>
    <property type="match status" value="1"/>
</dbReference>
<dbReference type="GO" id="GO:0036503">
    <property type="term" value="P:ERAD pathway"/>
    <property type="evidence" value="ECO:0007669"/>
    <property type="project" value="TreeGrafter"/>
</dbReference>
<organism evidence="19 20">
    <name type="scientific">Botryobasidium botryosum (strain FD-172 SS1)</name>
    <dbReference type="NCBI Taxonomy" id="930990"/>
    <lineage>
        <taxon>Eukaryota</taxon>
        <taxon>Fungi</taxon>
        <taxon>Dikarya</taxon>
        <taxon>Basidiomycota</taxon>
        <taxon>Agaricomycotina</taxon>
        <taxon>Agaricomycetes</taxon>
        <taxon>Cantharellales</taxon>
        <taxon>Botryobasidiaceae</taxon>
        <taxon>Botryobasidium</taxon>
    </lineage>
</organism>
<keyword evidence="10" id="KW-0833">Ubl conjugation pathway</keyword>
<dbReference type="GO" id="GO:0005789">
    <property type="term" value="C:endoplasmic reticulum membrane"/>
    <property type="evidence" value="ECO:0007669"/>
    <property type="project" value="UniProtKB-SubCell"/>
</dbReference>
<evidence type="ECO:0000256" key="12">
    <source>
        <dbReference type="ARBA" id="ARBA00022833"/>
    </source>
</evidence>
<evidence type="ECO:0000256" key="13">
    <source>
        <dbReference type="ARBA" id="ARBA00022989"/>
    </source>
</evidence>
<dbReference type="GO" id="GO:0008270">
    <property type="term" value="F:zinc ion binding"/>
    <property type="evidence" value="ECO:0007669"/>
    <property type="project" value="UniProtKB-KW"/>
</dbReference>
<feature type="domain" description="RING-type" evidence="18">
    <location>
        <begin position="313"/>
        <end position="368"/>
    </location>
</feature>
<dbReference type="InterPro" id="IPR058051">
    <property type="entry name" value="Znf_RING_synoviolin"/>
</dbReference>
<dbReference type="SMART" id="SM00184">
    <property type="entry name" value="RING"/>
    <property type="match status" value="1"/>
</dbReference>
<dbReference type="PANTHER" id="PTHR22763">
    <property type="entry name" value="RING ZINC FINGER PROTEIN"/>
    <property type="match status" value="1"/>
</dbReference>
<proteinExistence type="inferred from homology"/>
<evidence type="ECO:0000256" key="2">
    <source>
        <dbReference type="ARBA" id="ARBA00004477"/>
    </source>
</evidence>
<feature type="compositionally biased region" description="Basic and acidic residues" evidence="16">
    <location>
        <begin position="643"/>
        <end position="667"/>
    </location>
</feature>
<evidence type="ECO:0000259" key="18">
    <source>
        <dbReference type="PROSITE" id="PS50089"/>
    </source>
</evidence>
<dbReference type="EC" id="2.3.2.27" evidence="5"/>
<dbReference type="PANTHER" id="PTHR22763:SF184">
    <property type="entry name" value="E3 UBIQUITIN-PROTEIN LIGASE SYNOVIOLIN"/>
    <property type="match status" value="1"/>
</dbReference>
<feature type="transmembrane region" description="Helical" evidence="17">
    <location>
        <begin position="152"/>
        <end position="173"/>
    </location>
</feature>
<dbReference type="AlphaFoldDB" id="A0A067N4Q6"/>
<comment type="pathway">
    <text evidence="3">Protein modification; protein ubiquitination.</text>
</comment>
<feature type="region of interest" description="Disordered" evidence="16">
    <location>
        <begin position="516"/>
        <end position="549"/>
    </location>
</feature>
<accession>A0A067N4Q6</accession>
<evidence type="ECO:0000256" key="17">
    <source>
        <dbReference type="SAM" id="Phobius"/>
    </source>
</evidence>
<dbReference type="EMBL" id="KL198016">
    <property type="protein sequence ID" value="KDQ21945.1"/>
    <property type="molecule type" value="Genomic_DNA"/>
</dbReference>
<evidence type="ECO:0000256" key="6">
    <source>
        <dbReference type="ARBA" id="ARBA00022679"/>
    </source>
</evidence>